<accession>Q4SSV9</accession>
<gene>
    <name evidence="2" type="ORF">GSTENG00013241001</name>
</gene>
<sequence>CGKPAIPPSIMSRIVNGEQARPHSWPWQVSMQVRSHTNRHTYRNVNIGFLRWLKSVLQVWPASRPEPTFFHTCGGTLIHRNWVLTAAHCFIR</sequence>
<dbReference type="InterPro" id="IPR043504">
    <property type="entry name" value="Peptidase_S1_PA_chymotrypsin"/>
</dbReference>
<dbReference type="EMBL" id="CAAE01014345">
    <property type="protein sequence ID" value="CAF96273.1"/>
    <property type="molecule type" value="Genomic_DNA"/>
</dbReference>
<dbReference type="GO" id="GO:0006508">
    <property type="term" value="P:proteolysis"/>
    <property type="evidence" value="ECO:0007669"/>
    <property type="project" value="InterPro"/>
</dbReference>
<organism evidence="2">
    <name type="scientific">Tetraodon nigroviridis</name>
    <name type="common">Spotted green pufferfish</name>
    <name type="synonym">Chelonodon nigroviridis</name>
    <dbReference type="NCBI Taxonomy" id="99883"/>
    <lineage>
        <taxon>Eukaryota</taxon>
        <taxon>Metazoa</taxon>
        <taxon>Chordata</taxon>
        <taxon>Craniata</taxon>
        <taxon>Vertebrata</taxon>
        <taxon>Euteleostomi</taxon>
        <taxon>Actinopterygii</taxon>
        <taxon>Neopterygii</taxon>
        <taxon>Teleostei</taxon>
        <taxon>Neoteleostei</taxon>
        <taxon>Acanthomorphata</taxon>
        <taxon>Eupercaria</taxon>
        <taxon>Tetraodontiformes</taxon>
        <taxon>Tetradontoidea</taxon>
        <taxon>Tetraodontidae</taxon>
        <taxon>Tetraodon</taxon>
    </lineage>
</organism>
<protein>
    <submittedName>
        <fullName evidence="2">(spotted green pufferfish) hypothetical protein</fullName>
    </submittedName>
</protein>
<evidence type="ECO:0000313" key="2">
    <source>
        <dbReference type="EMBL" id="CAF96273.1"/>
    </source>
</evidence>
<feature type="domain" description="Peptidase S1" evidence="1">
    <location>
        <begin position="14"/>
        <end position="92"/>
    </location>
</feature>
<dbReference type="Gene3D" id="2.40.10.10">
    <property type="entry name" value="Trypsin-like serine proteases"/>
    <property type="match status" value="1"/>
</dbReference>
<dbReference type="GO" id="GO:0005615">
    <property type="term" value="C:extracellular space"/>
    <property type="evidence" value="ECO:0007669"/>
    <property type="project" value="TreeGrafter"/>
</dbReference>
<dbReference type="PANTHER" id="PTHR24257:SF10">
    <property type="entry name" value="ELASTASE-1"/>
    <property type="match status" value="1"/>
</dbReference>
<dbReference type="PROSITE" id="PS00134">
    <property type="entry name" value="TRYPSIN_HIS"/>
    <property type="match status" value="1"/>
</dbReference>
<feature type="non-terminal residue" evidence="2">
    <location>
        <position position="1"/>
    </location>
</feature>
<dbReference type="AlphaFoldDB" id="Q4SSV9"/>
<reference evidence="2" key="1">
    <citation type="journal article" date="2004" name="Nature">
        <title>Genome duplication in the teleost fish Tetraodon nigroviridis reveals the early vertebrate proto-karyotype.</title>
        <authorList>
            <person name="Jaillon O."/>
            <person name="Aury J.-M."/>
            <person name="Brunet F."/>
            <person name="Petit J.-L."/>
            <person name="Stange-Thomann N."/>
            <person name="Mauceli E."/>
            <person name="Bouneau L."/>
            <person name="Fischer C."/>
            <person name="Ozouf-Costaz C."/>
            <person name="Bernot A."/>
            <person name="Nicaud S."/>
            <person name="Jaffe D."/>
            <person name="Fisher S."/>
            <person name="Lutfalla G."/>
            <person name="Dossat C."/>
            <person name="Segurens B."/>
            <person name="Dasilva C."/>
            <person name="Salanoubat M."/>
            <person name="Levy M."/>
            <person name="Boudet N."/>
            <person name="Castellano S."/>
            <person name="Anthouard V."/>
            <person name="Jubin C."/>
            <person name="Castelli V."/>
            <person name="Katinka M."/>
            <person name="Vacherie B."/>
            <person name="Biemont C."/>
            <person name="Skalli Z."/>
            <person name="Cattolico L."/>
            <person name="Poulain J."/>
            <person name="De Berardinis V."/>
            <person name="Cruaud C."/>
            <person name="Duprat S."/>
            <person name="Brottier P."/>
            <person name="Coutanceau J.-P."/>
            <person name="Gouzy J."/>
            <person name="Parra G."/>
            <person name="Lardier G."/>
            <person name="Chapple C."/>
            <person name="McKernan K.J."/>
            <person name="McEwan P."/>
            <person name="Bosak S."/>
            <person name="Kellis M."/>
            <person name="Volff J.-N."/>
            <person name="Guigo R."/>
            <person name="Zody M.C."/>
            <person name="Mesirov J."/>
            <person name="Lindblad-Toh K."/>
            <person name="Birren B."/>
            <person name="Nusbaum C."/>
            <person name="Kahn D."/>
            <person name="Robinson-Rechavi M."/>
            <person name="Laudet V."/>
            <person name="Schachter V."/>
            <person name="Quetier F."/>
            <person name="Saurin W."/>
            <person name="Scarpelli C."/>
            <person name="Wincker P."/>
            <person name="Lander E.S."/>
            <person name="Weissenbach J."/>
            <person name="Roest Crollius H."/>
        </authorList>
    </citation>
    <scope>NUCLEOTIDE SEQUENCE [LARGE SCALE GENOMIC DNA]</scope>
</reference>
<dbReference type="Pfam" id="PF00089">
    <property type="entry name" value="Trypsin"/>
    <property type="match status" value="1"/>
</dbReference>
<evidence type="ECO:0000259" key="1">
    <source>
        <dbReference type="PROSITE" id="PS50240"/>
    </source>
</evidence>
<dbReference type="PANTHER" id="PTHR24257">
    <property type="entry name" value="CHYMOTRYPSIN-LIKE ELASTASE FAMILY MEMBER"/>
    <property type="match status" value="1"/>
</dbReference>
<dbReference type="InterPro" id="IPR009003">
    <property type="entry name" value="Peptidase_S1_PA"/>
</dbReference>
<name>Q4SSV9_TETNG</name>
<dbReference type="PROSITE" id="PS50240">
    <property type="entry name" value="TRYPSIN_DOM"/>
    <property type="match status" value="1"/>
</dbReference>
<dbReference type="OrthoDB" id="10061449at2759"/>
<dbReference type="GO" id="GO:0004252">
    <property type="term" value="F:serine-type endopeptidase activity"/>
    <property type="evidence" value="ECO:0007669"/>
    <property type="project" value="InterPro"/>
</dbReference>
<reference evidence="2" key="2">
    <citation type="submission" date="2004-02" db="EMBL/GenBank/DDBJ databases">
        <authorList>
            <consortium name="Genoscope"/>
            <consortium name="Whitehead Institute Centre for Genome Research"/>
        </authorList>
    </citation>
    <scope>NUCLEOTIDE SEQUENCE</scope>
</reference>
<dbReference type="SUPFAM" id="SSF50494">
    <property type="entry name" value="Trypsin-like serine proteases"/>
    <property type="match status" value="1"/>
</dbReference>
<proteinExistence type="predicted"/>
<dbReference type="InterPro" id="IPR018114">
    <property type="entry name" value="TRYPSIN_HIS"/>
</dbReference>
<dbReference type="KEGG" id="tng:GSTEN00013241G001"/>
<dbReference type="InterPro" id="IPR050850">
    <property type="entry name" value="Peptidase_S1_Elastase_sf"/>
</dbReference>
<dbReference type="InterPro" id="IPR001254">
    <property type="entry name" value="Trypsin_dom"/>
</dbReference>
<comment type="caution">
    <text evidence="2">The sequence shown here is derived from an EMBL/GenBank/DDBJ whole genome shotgun (WGS) entry which is preliminary data.</text>
</comment>